<evidence type="ECO:0000313" key="3">
    <source>
        <dbReference type="EMBL" id="SDE13937.1"/>
    </source>
</evidence>
<evidence type="ECO:0000259" key="2">
    <source>
        <dbReference type="Pfam" id="PF06568"/>
    </source>
</evidence>
<dbReference type="RefSeq" id="WP_090109725.1">
    <property type="nucleotide sequence ID" value="NZ_FNAT01000001.1"/>
</dbReference>
<dbReference type="Pfam" id="PF06568">
    <property type="entry name" value="YjiS-like"/>
    <property type="match status" value="1"/>
</dbReference>
<dbReference type="InterPro" id="IPR009506">
    <property type="entry name" value="YjiS-like"/>
</dbReference>
<feature type="domain" description="YjiS-like" evidence="2">
    <location>
        <begin position="29"/>
        <end position="65"/>
    </location>
</feature>
<feature type="transmembrane region" description="Helical" evidence="1">
    <location>
        <begin position="16"/>
        <end position="34"/>
    </location>
</feature>
<dbReference type="Proteomes" id="UP000198922">
    <property type="component" value="Unassembled WGS sequence"/>
</dbReference>
<evidence type="ECO:0000313" key="4">
    <source>
        <dbReference type="Proteomes" id="UP000198922"/>
    </source>
</evidence>
<dbReference type="AlphaFoldDB" id="A0A1G7AHJ6"/>
<sequence length="75" mass="8376">MTTFVAPAPSLTDREFAPHGLVSAALVALARRVALWERRARTRRTLAHIDPARLRDLGLSEADVRREAALPFWKG</sequence>
<organism evidence="3 4">
    <name type="scientific">Limimaricola pyoseonensis</name>
    <dbReference type="NCBI Taxonomy" id="521013"/>
    <lineage>
        <taxon>Bacteria</taxon>
        <taxon>Pseudomonadati</taxon>
        <taxon>Pseudomonadota</taxon>
        <taxon>Alphaproteobacteria</taxon>
        <taxon>Rhodobacterales</taxon>
        <taxon>Paracoccaceae</taxon>
        <taxon>Limimaricola</taxon>
    </lineage>
</organism>
<accession>A0A1G7AHJ6</accession>
<evidence type="ECO:0000256" key="1">
    <source>
        <dbReference type="SAM" id="Phobius"/>
    </source>
</evidence>
<proteinExistence type="predicted"/>
<gene>
    <name evidence="3" type="ORF">SAMN04488567_0948</name>
</gene>
<keyword evidence="1" id="KW-1133">Transmembrane helix</keyword>
<name>A0A1G7AHJ6_9RHOB</name>
<keyword evidence="4" id="KW-1185">Reference proteome</keyword>
<keyword evidence="1" id="KW-0472">Membrane</keyword>
<reference evidence="4" key="1">
    <citation type="submission" date="2016-10" db="EMBL/GenBank/DDBJ databases">
        <authorList>
            <person name="Varghese N."/>
            <person name="Submissions S."/>
        </authorList>
    </citation>
    <scope>NUCLEOTIDE SEQUENCE [LARGE SCALE GENOMIC DNA]</scope>
    <source>
        <strain evidence="4">DSM 21424</strain>
    </source>
</reference>
<dbReference type="EMBL" id="FNAT01000001">
    <property type="protein sequence ID" value="SDE13937.1"/>
    <property type="molecule type" value="Genomic_DNA"/>
</dbReference>
<keyword evidence="1" id="KW-0812">Transmembrane</keyword>
<protein>
    <submittedName>
        <fullName evidence="3">Uncharacterized conserved protein YjiS, DUF1127 family</fullName>
    </submittedName>
</protein>